<dbReference type="EMBL" id="JANTQA010000023">
    <property type="protein sequence ID" value="KAJ3445634.1"/>
    <property type="molecule type" value="Genomic_DNA"/>
</dbReference>
<proteinExistence type="predicted"/>
<dbReference type="InterPro" id="IPR013320">
    <property type="entry name" value="ConA-like_dom_sf"/>
</dbReference>
<comment type="caution">
    <text evidence="3">The sequence shown here is derived from an EMBL/GenBank/DDBJ whole genome shotgun (WGS) entry which is preliminary data.</text>
</comment>
<gene>
    <name evidence="3" type="ORF">M0812_11520</name>
</gene>
<dbReference type="Pfam" id="PF00622">
    <property type="entry name" value="SPRY"/>
    <property type="match status" value="1"/>
</dbReference>
<evidence type="ECO:0000313" key="3">
    <source>
        <dbReference type="EMBL" id="KAJ3445634.1"/>
    </source>
</evidence>
<dbReference type="PROSITE" id="PS50188">
    <property type="entry name" value="B302_SPRY"/>
    <property type="match status" value="1"/>
</dbReference>
<dbReference type="SUPFAM" id="SSF49899">
    <property type="entry name" value="Concanavalin A-like lectins/glucanases"/>
    <property type="match status" value="1"/>
</dbReference>
<dbReference type="Proteomes" id="UP001146793">
    <property type="component" value="Unassembled WGS sequence"/>
</dbReference>
<name>A0AAV7ZUM3_9EUKA</name>
<dbReference type="InterPro" id="IPR001870">
    <property type="entry name" value="B30.2/SPRY"/>
</dbReference>
<dbReference type="InterPro" id="IPR043136">
    <property type="entry name" value="B30.2/SPRY_sf"/>
</dbReference>
<dbReference type="AlphaFoldDB" id="A0AAV7ZUM3"/>
<feature type="region of interest" description="Disordered" evidence="1">
    <location>
        <begin position="1"/>
        <end position="21"/>
    </location>
</feature>
<evidence type="ECO:0000256" key="1">
    <source>
        <dbReference type="SAM" id="MobiDB-lite"/>
    </source>
</evidence>
<organism evidence="3 4">
    <name type="scientific">Anaeramoeba flamelloides</name>
    <dbReference type="NCBI Taxonomy" id="1746091"/>
    <lineage>
        <taxon>Eukaryota</taxon>
        <taxon>Metamonada</taxon>
        <taxon>Anaeramoebidae</taxon>
        <taxon>Anaeramoeba</taxon>
    </lineage>
</organism>
<evidence type="ECO:0000313" key="4">
    <source>
        <dbReference type="Proteomes" id="UP001146793"/>
    </source>
</evidence>
<protein>
    <submittedName>
        <fullName evidence="3">Spry domain-containing socs box protein</fullName>
    </submittedName>
</protein>
<feature type="domain" description="B30.2/SPRY" evidence="2">
    <location>
        <begin position="1"/>
        <end position="171"/>
    </location>
</feature>
<dbReference type="CDD" id="cd11709">
    <property type="entry name" value="SPRY"/>
    <property type="match status" value="1"/>
</dbReference>
<dbReference type="InterPro" id="IPR003877">
    <property type="entry name" value="SPRY_dom"/>
</dbReference>
<sequence>MSEADSTETVSDTFTTQHKGSKIALSNNDQTAKLTGMYGENGWGTVRGTKEMSSGSIYRTNLKIDSLTYGSRIRVGVCDSSSGKGATASIGWYWDTNGASVSSPNNSYRNYGETCKTGDEITIIVDLIEYKISFWKNEKDLGVAFSNFSQSKKWNFLVCIDNQEGAQVTLL</sequence>
<accession>A0AAV7ZUM3</accession>
<reference evidence="3" key="1">
    <citation type="submission" date="2022-08" db="EMBL/GenBank/DDBJ databases">
        <title>Novel sulphate-reducing endosymbionts in the free-living metamonad Anaeramoeba.</title>
        <authorList>
            <person name="Jerlstrom-Hultqvist J."/>
            <person name="Cepicka I."/>
            <person name="Gallot-Lavallee L."/>
            <person name="Salas-Leiva D."/>
            <person name="Curtis B.A."/>
            <person name="Zahonova K."/>
            <person name="Pipaliya S."/>
            <person name="Dacks J."/>
            <person name="Roger A.J."/>
        </authorList>
    </citation>
    <scope>NUCLEOTIDE SEQUENCE</scope>
    <source>
        <strain evidence="3">Busselton2</strain>
    </source>
</reference>
<evidence type="ECO:0000259" key="2">
    <source>
        <dbReference type="PROSITE" id="PS50188"/>
    </source>
</evidence>
<feature type="compositionally biased region" description="Polar residues" evidence="1">
    <location>
        <begin position="7"/>
        <end position="21"/>
    </location>
</feature>
<dbReference type="Gene3D" id="2.60.120.920">
    <property type="match status" value="1"/>
</dbReference>